<dbReference type="InterPro" id="IPR036770">
    <property type="entry name" value="Ankyrin_rpt-contain_sf"/>
</dbReference>
<dbReference type="InterPro" id="IPR047139">
    <property type="entry name" value="ANKZ1/VMS1"/>
</dbReference>
<dbReference type="PROSITE" id="PS52044">
    <property type="entry name" value="VLRF1"/>
    <property type="match status" value="1"/>
</dbReference>
<evidence type="ECO:0000256" key="8">
    <source>
        <dbReference type="ARBA" id="ARBA00023043"/>
    </source>
</evidence>
<evidence type="ECO:0000256" key="3">
    <source>
        <dbReference type="ARBA" id="ARBA00022490"/>
    </source>
</evidence>
<accession>A0A9W9LU30</accession>
<feature type="region of interest" description="Disordered" evidence="11">
    <location>
        <begin position="543"/>
        <end position="643"/>
    </location>
</feature>
<reference evidence="13" key="2">
    <citation type="journal article" date="2023" name="IMA Fungus">
        <title>Comparative genomic study of the Penicillium genus elucidates a diverse pangenome and 15 lateral gene transfer events.</title>
        <authorList>
            <person name="Petersen C."/>
            <person name="Sorensen T."/>
            <person name="Nielsen M.R."/>
            <person name="Sondergaard T.E."/>
            <person name="Sorensen J.L."/>
            <person name="Fitzpatrick D.A."/>
            <person name="Frisvad J.C."/>
            <person name="Nielsen K.L."/>
        </authorList>
    </citation>
    <scope>NUCLEOTIDE SEQUENCE</scope>
    <source>
        <strain evidence="13">IBT 26290</strain>
    </source>
</reference>
<keyword evidence="5" id="KW-0677">Repeat</keyword>
<evidence type="ECO:0000256" key="9">
    <source>
        <dbReference type="ARBA" id="ARBA00023054"/>
    </source>
</evidence>
<comment type="subcellular location">
    <subcellularLocation>
        <location evidence="1">Cytoplasm</location>
    </subcellularLocation>
</comment>
<dbReference type="Pfam" id="PF18826">
    <property type="entry name" value="bVLRF1"/>
    <property type="match status" value="1"/>
</dbReference>
<dbReference type="Gene3D" id="1.25.40.20">
    <property type="entry name" value="Ankyrin repeat-containing domain"/>
    <property type="match status" value="1"/>
</dbReference>
<feature type="active site" evidence="10">
    <location>
        <position position="284"/>
    </location>
</feature>
<evidence type="ECO:0000313" key="14">
    <source>
        <dbReference type="Proteomes" id="UP001149163"/>
    </source>
</evidence>
<keyword evidence="3 10" id="KW-0963">Cytoplasm</keyword>
<feature type="region of interest" description="Disordered" evidence="11">
    <location>
        <begin position="397"/>
        <end position="434"/>
    </location>
</feature>
<feature type="compositionally biased region" description="Basic and acidic residues" evidence="11">
    <location>
        <begin position="549"/>
        <end position="584"/>
    </location>
</feature>
<comment type="domain">
    <text evidence="10">The VLRF1 domain mediates binding to the 60S ribosomal subunit.</text>
</comment>
<dbReference type="InterPro" id="IPR041175">
    <property type="entry name" value="VLRF1/Vms1"/>
</dbReference>
<name>A0A9W9LU30_9EURO</name>
<dbReference type="GO" id="GO:0016787">
    <property type="term" value="F:hydrolase activity"/>
    <property type="evidence" value="ECO:0007669"/>
    <property type="project" value="UniProtKB-KW"/>
</dbReference>
<keyword evidence="14" id="KW-1185">Reference proteome</keyword>
<evidence type="ECO:0000256" key="6">
    <source>
        <dbReference type="ARBA" id="ARBA00022759"/>
    </source>
</evidence>
<keyword evidence="9" id="KW-0175">Coiled coil</keyword>
<dbReference type="OrthoDB" id="429841at2759"/>
<evidence type="ECO:0000259" key="12">
    <source>
        <dbReference type="PROSITE" id="PS52044"/>
    </source>
</evidence>
<dbReference type="RefSeq" id="XP_056548356.1">
    <property type="nucleotide sequence ID" value="XM_056684750.1"/>
</dbReference>
<sequence length="643" mass="71709">MGDSNRVEELLKRPLYVYDLPRELLATLSAKTANQPVAEQSPEPTPKDSEIAAQEAAIATTTLCSLCRVTYHNVQEQRSHVRSDHHRYNIKAQLRGNAPLDENQFNKAIGELDESISGSESSESEGEADENADTTLTALLKRQAKLSEANEEATTTARESSAKNPLFWLSSSALPPNKSLGIYRAIFSNIEQEAPVHLVDSLRKKQLVPVKARTNNSQADQDPSASSPHIFMCMIGGGHFAAMLVSLAPEIHRKQGGVEERQARVIAHKTFHRYTTRRKQGGSQSASDASRGAAHSAGSSLRRYNEAALEKDIRELLADWRQMIDSAELLFVRATGNTNRRILFEKYEGQVLKQNDHRLRGFPFNTRRATQGELMRCFKELTRVKVSEIDEAALASAAAESKGKEESKPSTPRPQPREPRLSKEEEAAQLHTSQIQALIRRSKVPALMSYISNNSIPSSFTFQPTDSPQNSRCPTPLHLAANNNAPAVISALLTRANSDPTVVNNEGRTPFELSGDRPTRDAFRVARHELGELKWDWNAAKVPSAVSKADADSRAERERKEAAEEETIRRKADLERLKKEEAERAAQQASSKPGGRTLGTVEKTAAEKRDEETRGMTPEMRMRLERERRARAAEERFRRMQGQ</sequence>
<feature type="compositionally biased region" description="Basic and acidic residues" evidence="11">
    <location>
        <begin position="415"/>
        <end position="428"/>
    </location>
</feature>
<comment type="caution">
    <text evidence="13">The sequence shown here is derived from an EMBL/GenBank/DDBJ whole genome shotgun (WGS) entry which is preliminary data.</text>
</comment>
<feature type="compositionally biased region" description="Low complexity" evidence="11">
    <location>
        <begin position="285"/>
        <end position="297"/>
    </location>
</feature>
<keyword evidence="4 10" id="KW-0540">Nuclease</keyword>
<comment type="similarity">
    <text evidence="2 10">Belongs to the ANKZF1/VMS1 family.</text>
</comment>
<organism evidence="13 14">
    <name type="scientific">Penicillium canariense</name>
    <dbReference type="NCBI Taxonomy" id="189055"/>
    <lineage>
        <taxon>Eukaryota</taxon>
        <taxon>Fungi</taxon>
        <taxon>Dikarya</taxon>
        <taxon>Ascomycota</taxon>
        <taxon>Pezizomycotina</taxon>
        <taxon>Eurotiomycetes</taxon>
        <taxon>Eurotiomycetidae</taxon>
        <taxon>Eurotiales</taxon>
        <taxon>Aspergillaceae</taxon>
        <taxon>Penicillium</taxon>
    </lineage>
</organism>
<keyword evidence="6 10" id="KW-0255">Endonuclease</keyword>
<dbReference type="PANTHER" id="PTHR16036">
    <property type="entry name" value="ANKYRIN REPEAT AND ZINC FINGER DOMAIN-CONTAINING PROTEIN 1"/>
    <property type="match status" value="1"/>
</dbReference>
<proteinExistence type="inferred from homology"/>
<feature type="compositionally biased region" description="Basic and acidic residues" evidence="11">
    <location>
        <begin position="604"/>
        <end position="643"/>
    </location>
</feature>
<dbReference type="GeneID" id="81423926"/>
<feature type="region of interest" description="Disordered" evidence="11">
    <location>
        <begin position="274"/>
        <end position="297"/>
    </location>
</feature>
<evidence type="ECO:0000256" key="4">
    <source>
        <dbReference type="ARBA" id="ARBA00022722"/>
    </source>
</evidence>
<feature type="domain" description="VLRF1" evidence="12">
    <location>
        <begin position="226"/>
        <end position="384"/>
    </location>
</feature>
<evidence type="ECO:0000256" key="10">
    <source>
        <dbReference type="PROSITE-ProRule" id="PRU01389"/>
    </source>
</evidence>
<dbReference type="SUPFAM" id="SSF48403">
    <property type="entry name" value="Ankyrin repeat"/>
    <property type="match status" value="1"/>
</dbReference>
<evidence type="ECO:0000256" key="1">
    <source>
        <dbReference type="ARBA" id="ARBA00004496"/>
    </source>
</evidence>
<keyword evidence="7 10" id="KW-0378">Hydrolase</keyword>
<dbReference type="PANTHER" id="PTHR16036:SF2">
    <property type="entry name" value="TRNA ENDONUCLEASE ANKZF1"/>
    <property type="match status" value="1"/>
</dbReference>
<protein>
    <recommendedName>
        <fullName evidence="12">VLRF1 domain-containing protein</fullName>
    </recommendedName>
</protein>
<evidence type="ECO:0000313" key="13">
    <source>
        <dbReference type="EMBL" id="KAJ5176748.1"/>
    </source>
</evidence>
<gene>
    <name evidence="13" type="ORF">N7482_002625</name>
</gene>
<evidence type="ECO:0000256" key="2">
    <source>
        <dbReference type="ARBA" id="ARBA00009262"/>
    </source>
</evidence>
<reference evidence="13" key="1">
    <citation type="submission" date="2022-11" db="EMBL/GenBank/DDBJ databases">
        <authorList>
            <person name="Petersen C."/>
        </authorList>
    </citation>
    <scope>NUCLEOTIDE SEQUENCE</scope>
    <source>
        <strain evidence="13">IBT 26290</strain>
    </source>
</reference>
<evidence type="ECO:0000256" key="11">
    <source>
        <dbReference type="SAM" id="MobiDB-lite"/>
    </source>
</evidence>
<dbReference type="Proteomes" id="UP001149163">
    <property type="component" value="Unassembled WGS sequence"/>
</dbReference>
<dbReference type="AlphaFoldDB" id="A0A9W9LU30"/>
<keyword evidence="8" id="KW-0040">ANK repeat</keyword>
<dbReference type="GO" id="GO:0005737">
    <property type="term" value="C:cytoplasm"/>
    <property type="evidence" value="ECO:0007669"/>
    <property type="project" value="UniProtKB-SubCell"/>
</dbReference>
<evidence type="ECO:0000256" key="5">
    <source>
        <dbReference type="ARBA" id="ARBA00022737"/>
    </source>
</evidence>
<dbReference type="GO" id="GO:0004519">
    <property type="term" value="F:endonuclease activity"/>
    <property type="evidence" value="ECO:0007669"/>
    <property type="project" value="UniProtKB-KW"/>
</dbReference>
<dbReference type="EMBL" id="JAPQKN010000001">
    <property type="protein sequence ID" value="KAJ5176748.1"/>
    <property type="molecule type" value="Genomic_DNA"/>
</dbReference>
<dbReference type="GO" id="GO:0036503">
    <property type="term" value="P:ERAD pathway"/>
    <property type="evidence" value="ECO:0007669"/>
    <property type="project" value="TreeGrafter"/>
</dbReference>
<evidence type="ECO:0000256" key="7">
    <source>
        <dbReference type="ARBA" id="ARBA00022801"/>
    </source>
</evidence>